<keyword evidence="3 7" id="KW-1133">Transmembrane helix</keyword>
<dbReference type="Proteomes" id="UP000007110">
    <property type="component" value="Unassembled WGS sequence"/>
</dbReference>
<dbReference type="SUPFAM" id="SSF81321">
    <property type="entry name" value="Family A G protein-coupled receptor-like"/>
    <property type="match status" value="1"/>
</dbReference>
<dbReference type="OrthoDB" id="2132067at2759"/>
<comment type="subcellular location">
    <subcellularLocation>
        <location evidence="1">Membrane</location>
    </subcellularLocation>
</comment>
<evidence type="ECO:0000256" key="4">
    <source>
        <dbReference type="ARBA" id="ARBA00023136"/>
    </source>
</evidence>
<evidence type="ECO:0000256" key="2">
    <source>
        <dbReference type="ARBA" id="ARBA00022692"/>
    </source>
</evidence>
<keyword evidence="10" id="KW-1185">Reference proteome</keyword>
<reference evidence="9" key="2">
    <citation type="submission" date="2021-01" db="UniProtKB">
        <authorList>
            <consortium name="EnsemblMetazoa"/>
        </authorList>
    </citation>
    <scope>IDENTIFICATION</scope>
</reference>
<feature type="transmembrane region" description="Helical" evidence="7">
    <location>
        <begin position="30"/>
        <end position="50"/>
    </location>
</feature>
<dbReference type="PANTHER" id="PTHR45698:SF1">
    <property type="entry name" value="TRACE AMINE-ASSOCIATED RECEPTOR 13C-LIKE"/>
    <property type="match status" value="1"/>
</dbReference>
<name>A0A7M7N545_STRPU</name>
<feature type="transmembrane region" description="Helical" evidence="7">
    <location>
        <begin position="102"/>
        <end position="124"/>
    </location>
</feature>
<dbReference type="PANTHER" id="PTHR45698">
    <property type="entry name" value="TRACE AMINE-ASSOCIATED RECEPTOR 19N-RELATED"/>
    <property type="match status" value="1"/>
</dbReference>
<dbReference type="OMA" id="FMVLTQW"/>
<dbReference type="CDD" id="cd00637">
    <property type="entry name" value="7tm_classA_rhodopsin-like"/>
    <property type="match status" value="1"/>
</dbReference>
<dbReference type="PRINTS" id="PR00237">
    <property type="entry name" value="GPCRRHODOPSN"/>
</dbReference>
<keyword evidence="5" id="KW-0297">G-protein coupled receptor</keyword>
<dbReference type="KEGG" id="spu:115919994"/>
<comment type="similarity">
    <text evidence="5">Belongs to the G-protein coupled receptor 1 family.</text>
</comment>
<organism evidence="9 10">
    <name type="scientific">Strongylocentrotus purpuratus</name>
    <name type="common">Purple sea urchin</name>
    <dbReference type="NCBI Taxonomy" id="7668"/>
    <lineage>
        <taxon>Eukaryota</taxon>
        <taxon>Metazoa</taxon>
        <taxon>Echinodermata</taxon>
        <taxon>Eleutherozoa</taxon>
        <taxon>Echinozoa</taxon>
        <taxon>Echinoidea</taxon>
        <taxon>Euechinoidea</taxon>
        <taxon>Echinacea</taxon>
        <taxon>Camarodonta</taxon>
        <taxon>Echinidea</taxon>
        <taxon>Strongylocentrotidae</taxon>
        <taxon>Strongylocentrotus</taxon>
    </lineage>
</organism>
<evidence type="ECO:0000313" key="10">
    <source>
        <dbReference type="Proteomes" id="UP000007110"/>
    </source>
</evidence>
<dbReference type="InterPro" id="IPR017452">
    <property type="entry name" value="GPCR_Rhodpsn_7TM"/>
</dbReference>
<dbReference type="Pfam" id="PF00001">
    <property type="entry name" value="7tm_1"/>
    <property type="match status" value="2"/>
</dbReference>
<reference evidence="10" key="1">
    <citation type="submission" date="2015-02" db="EMBL/GenBank/DDBJ databases">
        <title>Genome sequencing for Strongylocentrotus purpuratus.</title>
        <authorList>
            <person name="Murali S."/>
            <person name="Liu Y."/>
            <person name="Vee V."/>
            <person name="English A."/>
            <person name="Wang M."/>
            <person name="Skinner E."/>
            <person name="Han Y."/>
            <person name="Muzny D.M."/>
            <person name="Worley K.C."/>
            <person name="Gibbs R.A."/>
        </authorList>
    </citation>
    <scope>NUCLEOTIDE SEQUENCE</scope>
</reference>
<feature type="transmembrane region" description="Helical" evidence="7">
    <location>
        <begin position="217"/>
        <end position="238"/>
    </location>
</feature>
<dbReference type="GO" id="GO:0016020">
    <property type="term" value="C:membrane"/>
    <property type="evidence" value="ECO:0007669"/>
    <property type="project" value="UniProtKB-SubCell"/>
</dbReference>
<dbReference type="PROSITE" id="PS50262">
    <property type="entry name" value="G_PROTEIN_RECEP_F1_2"/>
    <property type="match status" value="1"/>
</dbReference>
<keyword evidence="4 7" id="KW-0472">Membrane</keyword>
<evidence type="ECO:0000256" key="7">
    <source>
        <dbReference type="SAM" id="Phobius"/>
    </source>
</evidence>
<dbReference type="RefSeq" id="XP_030830654.1">
    <property type="nucleotide sequence ID" value="XM_030974794.1"/>
</dbReference>
<evidence type="ECO:0000313" key="9">
    <source>
        <dbReference type="EnsemblMetazoa" id="XP_030830654"/>
    </source>
</evidence>
<feature type="region of interest" description="Disordered" evidence="6">
    <location>
        <begin position="294"/>
        <end position="321"/>
    </location>
</feature>
<feature type="compositionally biased region" description="Low complexity" evidence="6">
    <location>
        <begin position="307"/>
        <end position="321"/>
    </location>
</feature>
<dbReference type="GeneID" id="115919994"/>
<sequence length="321" mass="35897">MPFTNYSIIEDFDVGWTAGRIENSAFVRTIYGLIAFCGITGNALVCFVLLRVPALRTRTSHFIINLAVNDLATSLLVIPFHLFMNFPPAPSGLAGQLYCRLFISKAVLWASIVASACSLVAVTAERYFAVVHPIRYKLYFTPRLAIIVVVSCWVFAILLCFYHMFSYKPSNGFCIFIPFSNRVDQMPMNFPIFLDGEAGINKDRWQFRAADDMQKTLWVVVLFYVICWGPNHFLFLAFTLGARVDFTSQYYHFTVIIALFNSCVNPFIYVFKNKAFRRGVLQAFRLLPGRASVHPAGSGSGTGTGVSTGVSTVRDTGSTIN</sequence>
<keyword evidence="5" id="KW-0675">Receptor</keyword>
<dbReference type="GO" id="GO:0004930">
    <property type="term" value="F:G protein-coupled receptor activity"/>
    <property type="evidence" value="ECO:0007669"/>
    <property type="project" value="UniProtKB-KW"/>
</dbReference>
<evidence type="ECO:0000256" key="3">
    <source>
        <dbReference type="ARBA" id="ARBA00022989"/>
    </source>
</evidence>
<dbReference type="FunCoup" id="A0A7M7N545">
    <property type="interactions" value="786"/>
</dbReference>
<dbReference type="Gene3D" id="1.20.1070.10">
    <property type="entry name" value="Rhodopsin 7-helix transmembrane proteins"/>
    <property type="match status" value="2"/>
</dbReference>
<dbReference type="SMART" id="SM01381">
    <property type="entry name" value="7TM_GPCR_Srsx"/>
    <property type="match status" value="1"/>
</dbReference>
<accession>A0A7M7N545</accession>
<keyword evidence="2 5" id="KW-0812">Transmembrane</keyword>
<feature type="domain" description="G-protein coupled receptors family 1 profile" evidence="8">
    <location>
        <begin position="41"/>
        <end position="269"/>
    </location>
</feature>
<proteinExistence type="inferred from homology"/>
<evidence type="ECO:0000256" key="6">
    <source>
        <dbReference type="SAM" id="MobiDB-lite"/>
    </source>
</evidence>
<keyword evidence="5" id="KW-0807">Transducer</keyword>
<evidence type="ECO:0000259" key="8">
    <source>
        <dbReference type="PROSITE" id="PS50262"/>
    </source>
</evidence>
<dbReference type="AlphaFoldDB" id="A0A7M7N545"/>
<dbReference type="InterPro" id="IPR000276">
    <property type="entry name" value="GPCR_Rhodpsn"/>
</dbReference>
<feature type="transmembrane region" description="Helical" evidence="7">
    <location>
        <begin position="144"/>
        <end position="165"/>
    </location>
</feature>
<dbReference type="EnsemblMetazoa" id="XM_030974794">
    <property type="protein sequence ID" value="XP_030830654"/>
    <property type="gene ID" value="LOC115919994"/>
</dbReference>
<dbReference type="InParanoid" id="A0A7M7N545"/>
<feature type="transmembrane region" description="Helical" evidence="7">
    <location>
        <begin position="250"/>
        <end position="271"/>
    </location>
</feature>
<protein>
    <recommendedName>
        <fullName evidence="8">G-protein coupled receptors family 1 profile domain-containing protein</fullName>
    </recommendedName>
</protein>
<evidence type="ECO:0000256" key="5">
    <source>
        <dbReference type="RuleBase" id="RU000688"/>
    </source>
</evidence>
<dbReference type="PROSITE" id="PS00237">
    <property type="entry name" value="G_PROTEIN_RECEP_F1_1"/>
    <property type="match status" value="1"/>
</dbReference>
<evidence type="ECO:0000256" key="1">
    <source>
        <dbReference type="ARBA" id="ARBA00004370"/>
    </source>
</evidence>